<dbReference type="AlphaFoldDB" id="A0A5B9QVU2"/>
<feature type="transmembrane region" description="Helical" evidence="7">
    <location>
        <begin position="92"/>
        <end position="110"/>
    </location>
</feature>
<dbReference type="PANTHER" id="PTHR30221">
    <property type="entry name" value="SMALL-CONDUCTANCE MECHANOSENSITIVE CHANNEL"/>
    <property type="match status" value="1"/>
</dbReference>
<dbReference type="Pfam" id="PF00924">
    <property type="entry name" value="MS_channel_2nd"/>
    <property type="match status" value="1"/>
</dbReference>
<dbReference type="InterPro" id="IPR008910">
    <property type="entry name" value="MSC_TM_helix"/>
</dbReference>
<dbReference type="RefSeq" id="WP_068139331.1">
    <property type="nucleotide sequence ID" value="NZ_CP042914.1"/>
</dbReference>
<sequence>MPGTVDATNTSDISTTDSGANSDSAAFDLMAELNNLRQLDADQIHTAVTQYVLPALAALAVILVGYFVAKFLSRIVSAPVIKRVDETLGKFVGKFTFYGILAGISLATLSKIGAPVGGLAALVAATGFAVGLAFQGTLSNFASGVLLLVFRPFKVGDVVNAGGIMGKVNEIDLFTVTLDTPDNRRIIVPNSSISGGTIENISFHKHRRVEVLVGVEYAASIDETRRVLTEAAEAMRPHLVDGPSRGYAVILDNLGASSVDWKVRFWAHSSEFFDVKEQLTGQIKQRLDQAEIGIPFPQMDVHVTGMDAAATPQRIKPRPRAGRQVA</sequence>
<evidence type="ECO:0000313" key="10">
    <source>
        <dbReference type="EMBL" id="QEG41216.1"/>
    </source>
</evidence>
<dbReference type="GO" id="GO:0005886">
    <property type="term" value="C:plasma membrane"/>
    <property type="evidence" value="ECO:0007669"/>
    <property type="project" value="UniProtKB-SubCell"/>
</dbReference>
<dbReference type="InterPro" id="IPR011066">
    <property type="entry name" value="MscS_channel_C_sf"/>
</dbReference>
<evidence type="ECO:0000256" key="1">
    <source>
        <dbReference type="ARBA" id="ARBA00004651"/>
    </source>
</evidence>
<dbReference type="PANTHER" id="PTHR30221:SF1">
    <property type="entry name" value="SMALL-CONDUCTANCE MECHANOSENSITIVE CHANNEL"/>
    <property type="match status" value="1"/>
</dbReference>
<evidence type="ECO:0000256" key="6">
    <source>
        <dbReference type="ARBA" id="ARBA00023136"/>
    </source>
</evidence>
<evidence type="ECO:0000256" key="3">
    <source>
        <dbReference type="ARBA" id="ARBA00022475"/>
    </source>
</evidence>
<dbReference type="InterPro" id="IPR049278">
    <property type="entry name" value="MS_channel_C"/>
</dbReference>
<dbReference type="Gene3D" id="1.10.287.1260">
    <property type="match status" value="1"/>
</dbReference>
<feature type="transmembrane region" description="Helical" evidence="7">
    <location>
        <begin position="51"/>
        <end position="72"/>
    </location>
</feature>
<keyword evidence="3" id="KW-1003">Cell membrane</keyword>
<accession>A0A5B9QVU2</accession>
<evidence type="ECO:0000259" key="8">
    <source>
        <dbReference type="Pfam" id="PF00924"/>
    </source>
</evidence>
<dbReference type="OrthoDB" id="9809206at2"/>
<dbReference type="SUPFAM" id="SSF50182">
    <property type="entry name" value="Sm-like ribonucleoproteins"/>
    <property type="match status" value="1"/>
</dbReference>
<keyword evidence="5 7" id="KW-1133">Transmembrane helix</keyword>
<keyword evidence="4 7" id="KW-0812">Transmembrane</keyword>
<dbReference type="GO" id="GO:0008381">
    <property type="term" value="F:mechanosensitive monoatomic ion channel activity"/>
    <property type="evidence" value="ECO:0007669"/>
    <property type="project" value="InterPro"/>
</dbReference>
<feature type="domain" description="Mechanosensitive ion channel MscS" evidence="8">
    <location>
        <begin position="137"/>
        <end position="202"/>
    </location>
</feature>
<dbReference type="Gene3D" id="3.30.70.100">
    <property type="match status" value="1"/>
</dbReference>
<evidence type="ECO:0000256" key="4">
    <source>
        <dbReference type="ARBA" id="ARBA00022692"/>
    </source>
</evidence>
<evidence type="ECO:0000256" key="5">
    <source>
        <dbReference type="ARBA" id="ARBA00022989"/>
    </source>
</evidence>
<dbReference type="InterPro" id="IPR023408">
    <property type="entry name" value="MscS_beta-dom_sf"/>
</dbReference>
<reference evidence="10 11" key="1">
    <citation type="submission" date="2019-08" db="EMBL/GenBank/DDBJ databases">
        <title>Deep-cultivation of Planctomycetes and their phenomic and genomic characterization uncovers novel biology.</title>
        <authorList>
            <person name="Wiegand S."/>
            <person name="Jogler M."/>
            <person name="Boedeker C."/>
            <person name="Pinto D."/>
            <person name="Vollmers J."/>
            <person name="Rivas-Marin E."/>
            <person name="Kohn T."/>
            <person name="Peeters S.H."/>
            <person name="Heuer A."/>
            <person name="Rast P."/>
            <person name="Oberbeckmann S."/>
            <person name="Bunk B."/>
            <person name="Jeske O."/>
            <person name="Meyerdierks A."/>
            <person name="Storesund J.E."/>
            <person name="Kallscheuer N."/>
            <person name="Luecker S."/>
            <person name="Lage O.M."/>
            <person name="Pohl T."/>
            <person name="Merkel B.J."/>
            <person name="Hornburger P."/>
            <person name="Mueller R.-W."/>
            <person name="Bruemmer F."/>
            <person name="Labrenz M."/>
            <person name="Spormann A.M."/>
            <person name="Op den Camp H."/>
            <person name="Overmann J."/>
            <person name="Amann R."/>
            <person name="Jetten M.S.M."/>
            <person name="Mascher T."/>
            <person name="Medema M.H."/>
            <person name="Devos D.P."/>
            <person name="Kaster A.-K."/>
            <person name="Ovreas L."/>
            <person name="Rohde M."/>
            <person name="Galperin M.Y."/>
            <person name="Jogler C."/>
        </authorList>
    </citation>
    <scope>NUCLEOTIDE SEQUENCE [LARGE SCALE GENOMIC DNA]</scope>
    <source>
        <strain evidence="10 11">UC8</strain>
    </source>
</reference>
<dbReference type="KEGG" id="rul:UC8_32350"/>
<organism evidence="10 11">
    <name type="scientific">Roseimaritima ulvae</name>
    <dbReference type="NCBI Taxonomy" id="980254"/>
    <lineage>
        <taxon>Bacteria</taxon>
        <taxon>Pseudomonadati</taxon>
        <taxon>Planctomycetota</taxon>
        <taxon>Planctomycetia</taxon>
        <taxon>Pirellulales</taxon>
        <taxon>Pirellulaceae</taxon>
        <taxon>Roseimaritima</taxon>
    </lineage>
</organism>
<gene>
    <name evidence="10" type="primary">mscS_1</name>
    <name evidence="10" type="ORF">UC8_32350</name>
</gene>
<dbReference type="InterPro" id="IPR011014">
    <property type="entry name" value="MscS_channel_TM-2"/>
</dbReference>
<keyword evidence="11" id="KW-1185">Reference proteome</keyword>
<feature type="domain" description="Mechanosensitive ion channel MscS C-terminal" evidence="9">
    <location>
        <begin position="209"/>
        <end position="294"/>
    </location>
</feature>
<evidence type="ECO:0000259" key="9">
    <source>
        <dbReference type="Pfam" id="PF21082"/>
    </source>
</evidence>
<comment type="similarity">
    <text evidence="2">Belongs to the MscS (TC 1.A.23) family.</text>
</comment>
<protein>
    <submittedName>
        <fullName evidence="10">Small-conductance mechanosensitive channel</fullName>
    </submittedName>
</protein>
<evidence type="ECO:0000256" key="2">
    <source>
        <dbReference type="ARBA" id="ARBA00008017"/>
    </source>
</evidence>
<dbReference type="Pfam" id="PF05552">
    <property type="entry name" value="MS_channel_1st_1"/>
    <property type="match status" value="1"/>
</dbReference>
<keyword evidence="6 7" id="KW-0472">Membrane</keyword>
<dbReference type="InterPro" id="IPR006685">
    <property type="entry name" value="MscS_channel_2nd"/>
</dbReference>
<evidence type="ECO:0000313" key="11">
    <source>
        <dbReference type="Proteomes" id="UP000325286"/>
    </source>
</evidence>
<dbReference type="SUPFAM" id="SSF82689">
    <property type="entry name" value="Mechanosensitive channel protein MscS (YggB), C-terminal domain"/>
    <property type="match status" value="1"/>
</dbReference>
<dbReference type="InterPro" id="IPR010920">
    <property type="entry name" value="LSM_dom_sf"/>
</dbReference>
<dbReference type="Proteomes" id="UP000325286">
    <property type="component" value="Chromosome"/>
</dbReference>
<dbReference type="Pfam" id="PF21082">
    <property type="entry name" value="MS_channel_3rd"/>
    <property type="match status" value="1"/>
</dbReference>
<dbReference type="InterPro" id="IPR045275">
    <property type="entry name" value="MscS_archaea/bacteria_type"/>
</dbReference>
<name>A0A5B9QVU2_9BACT</name>
<comment type="subcellular location">
    <subcellularLocation>
        <location evidence="1">Cell membrane</location>
        <topology evidence="1">Multi-pass membrane protein</topology>
    </subcellularLocation>
</comment>
<dbReference type="SUPFAM" id="SSF82861">
    <property type="entry name" value="Mechanosensitive channel protein MscS (YggB), transmembrane region"/>
    <property type="match status" value="1"/>
</dbReference>
<dbReference type="EMBL" id="CP042914">
    <property type="protein sequence ID" value="QEG41216.1"/>
    <property type="molecule type" value="Genomic_DNA"/>
</dbReference>
<dbReference type="Gene3D" id="2.30.30.60">
    <property type="match status" value="1"/>
</dbReference>
<proteinExistence type="inferred from homology"/>
<evidence type="ECO:0000256" key="7">
    <source>
        <dbReference type="SAM" id="Phobius"/>
    </source>
</evidence>